<dbReference type="InterPro" id="IPR053151">
    <property type="entry name" value="RNase_H-like"/>
</dbReference>
<dbReference type="AlphaFoldDB" id="A0A7J7NRT4"/>
<feature type="domain" description="RNase H type-1" evidence="1">
    <location>
        <begin position="62"/>
        <end position="155"/>
    </location>
</feature>
<dbReference type="EMBL" id="JACGCM010000622">
    <property type="protein sequence ID" value="KAF6169886.1"/>
    <property type="molecule type" value="Genomic_DNA"/>
</dbReference>
<comment type="caution">
    <text evidence="2">The sequence shown here is derived from an EMBL/GenBank/DDBJ whole genome shotgun (WGS) entry which is preliminary data.</text>
</comment>
<dbReference type="CDD" id="cd06222">
    <property type="entry name" value="RNase_H_like"/>
    <property type="match status" value="1"/>
</dbReference>
<organism evidence="2 3">
    <name type="scientific">Kingdonia uniflora</name>
    <dbReference type="NCBI Taxonomy" id="39325"/>
    <lineage>
        <taxon>Eukaryota</taxon>
        <taxon>Viridiplantae</taxon>
        <taxon>Streptophyta</taxon>
        <taxon>Embryophyta</taxon>
        <taxon>Tracheophyta</taxon>
        <taxon>Spermatophyta</taxon>
        <taxon>Magnoliopsida</taxon>
        <taxon>Ranunculales</taxon>
        <taxon>Circaeasteraceae</taxon>
        <taxon>Kingdonia</taxon>
    </lineage>
</organism>
<dbReference type="InterPro" id="IPR012337">
    <property type="entry name" value="RNaseH-like_sf"/>
</dbReference>
<evidence type="ECO:0000313" key="3">
    <source>
        <dbReference type="Proteomes" id="UP000541444"/>
    </source>
</evidence>
<gene>
    <name evidence="2" type="ORF">GIB67_034278</name>
</gene>
<protein>
    <recommendedName>
        <fullName evidence="1">RNase H type-1 domain-containing protein</fullName>
    </recommendedName>
</protein>
<dbReference type="InterPro" id="IPR036397">
    <property type="entry name" value="RNaseH_sf"/>
</dbReference>
<evidence type="ECO:0000313" key="2">
    <source>
        <dbReference type="EMBL" id="KAF6169886.1"/>
    </source>
</evidence>
<dbReference type="GO" id="GO:0003676">
    <property type="term" value="F:nucleic acid binding"/>
    <property type="evidence" value="ECO:0007669"/>
    <property type="project" value="InterPro"/>
</dbReference>
<dbReference type="Gene3D" id="3.30.420.10">
    <property type="entry name" value="Ribonuclease H-like superfamily/Ribonuclease H"/>
    <property type="match status" value="1"/>
</dbReference>
<dbReference type="InterPro" id="IPR002156">
    <property type="entry name" value="RNaseH_domain"/>
</dbReference>
<dbReference type="PANTHER" id="PTHR47723:SF19">
    <property type="entry name" value="POLYNUCLEOTIDYL TRANSFERASE, RIBONUCLEASE H-LIKE SUPERFAMILY PROTEIN"/>
    <property type="match status" value="1"/>
</dbReference>
<reference evidence="2 3" key="1">
    <citation type="journal article" date="2020" name="IScience">
        <title>Genome Sequencing of the Endangered Kingdonia uniflora (Circaeasteraceae, Ranunculales) Reveals Potential Mechanisms of Evolutionary Specialization.</title>
        <authorList>
            <person name="Sun Y."/>
            <person name="Deng T."/>
            <person name="Zhang A."/>
            <person name="Moore M.J."/>
            <person name="Landis J.B."/>
            <person name="Lin N."/>
            <person name="Zhang H."/>
            <person name="Zhang X."/>
            <person name="Huang J."/>
            <person name="Zhang X."/>
            <person name="Sun H."/>
            <person name="Wang H."/>
        </authorList>
    </citation>
    <scope>NUCLEOTIDE SEQUENCE [LARGE SCALE GENOMIC DNA]</scope>
    <source>
        <strain evidence="2">TB1705</strain>
        <tissue evidence="2">Leaf</tissue>
    </source>
</reference>
<proteinExistence type="predicted"/>
<dbReference type="SUPFAM" id="SSF53098">
    <property type="entry name" value="Ribonuclease H-like"/>
    <property type="match status" value="1"/>
</dbReference>
<dbReference type="Proteomes" id="UP000541444">
    <property type="component" value="Unassembled WGS sequence"/>
</dbReference>
<dbReference type="PANTHER" id="PTHR47723">
    <property type="entry name" value="OS05G0353850 PROTEIN"/>
    <property type="match status" value="1"/>
</dbReference>
<dbReference type="OrthoDB" id="542764at2759"/>
<evidence type="ECO:0000259" key="1">
    <source>
        <dbReference type="Pfam" id="PF13456"/>
    </source>
</evidence>
<name>A0A7J7NRT4_9MAGN</name>
<dbReference type="Pfam" id="PF13456">
    <property type="entry name" value="RVT_3"/>
    <property type="match status" value="1"/>
</dbReference>
<dbReference type="InterPro" id="IPR044730">
    <property type="entry name" value="RNase_H-like_dom_plant"/>
</dbReference>
<sequence length="190" mass="21030">MFTQFQGGKEWAQGNQEETLRCSETTMRGDPVACKRCAGNGGTKCVFCNDGKMKQETGLVDCRVCRGAGKVSPQIVIIHEFQGIEQGLLLAIRLAIARVILYTDSGEAIHLLNKNGKPPWQAERLVTRIKQLMPCFSIIEQVFRETNAAADNLSKIKPAEGLIEILPSAFSNELSIIIDEDASVKFYLRL</sequence>
<dbReference type="GO" id="GO:0004523">
    <property type="term" value="F:RNA-DNA hybrid ribonuclease activity"/>
    <property type="evidence" value="ECO:0007669"/>
    <property type="project" value="InterPro"/>
</dbReference>
<keyword evidence="3" id="KW-1185">Reference proteome</keyword>
<accession>A0A7J7NRT4</accession>